<feature type="coiled-coil region" evidence="1">
    <location>
        <begin position="502"/>
        <end position="607"/>
    </location>
</feature>
<evidence type="ECO:0000256" key="1">
    <source>
        <dbReference type="SAM" id="Coils"/>
    </source>
</evidence>
<accession>A0A915NCC1</accession>
<evidence type="ECO:0000313" key="2">
    <source>
        <dbReference type="Proteomes" id="UP000887560"/>
    </source>
</evidence>
<dbReference type="WBParaSite" id="scf7180000416926.g780">
    <property type="protein sequence ID" value="scf7180000416926.g780"/>
    <property type="gene ID" value="scf7180000416926.g780"/>
</dbReference>
<proteinExistence type="predicted"/>
<keyword evidence="2" id="KW-1185">Reference proteome</keyword>
<evidence type="ECO:0000313" key="3">
    <source>
        <dbReference type="WBParaSite" id="scf7180000416926.g780"/>
    </source>
</evidence>
<organism evidence="2 3">
    <name type="scientific">Meloidogyne floridensis</name>
    <dbReference type="NCBI Taxonomy" id="298350"/>
    <lineage>
        <taxon>Eukaryota</taxon>
        <taxon>Metazoa</taxon>
        <taxon>Ecdysozoa</taxon>
        <taxon>Nematoda</taxon>
        <taxon>Chromadorea</taxon>
        <taxon>Rhabditida</taxon>
        <taxon>Tylenchina</taxon>
        <taxon>Tylenchomorpha</taxon>
        <taxon>Tylenchoidea</taxon>
        <taxon>Meloidogynidae</taxon>
        <taxon>Meloidogyninae</taxon>
        <taxon>Meloidogyne</taxon>
    </lineage>
</organism>
<keyword evidence="1" id="KW-0175">Coiled coil</keyword>
<feature type="coiled-coil region" evidence="1">
    <location>
        <begin position="346"/>
        <end position="434"/>
    </location>
</feature>
<sequence>MADLHSKGSEGSLLDIYSFMENASSLNFPKSLFNVTALNSLKIIFNLSKIQSKEMDKAIIEVIYNQHLENKKKLSKEYKNVIVEVDGPVGLYAAFKLFMEGMNVTAMSISSTNVDDTIKLDAKWMSDLFIFLGTEFEKLFPEEEESKITNFENALKERLNVLSNFVREKGQNSVLKLLSDKKVLEINTANGNPKAILDKFDKEKNVEIPFDLFFCDFIKQIKYGAVILNKKDNNKRIFNESKFSINIKMNSSILFEDFEKLIEKSLFLSQKIRHRYFYIVWVIYFGMKVVKNNSQSSLTRTGKVYKIFDDGRLWYNNPSDNSENISVQIKETKTKIQIDSNIPIAIVELIEEVKNEREELEEMSDEEFKKKWNEYIIGEVKYKHNKELNERLEEVKNEQETILKEDLKELNFRKEHLVKEIKDFEMKRKNLKLSKKLAEKVDKRDEILEELKDIKMGNNKERKGKFKKIKEMILKGKSKRKQKKIWKSSQMFNEEYDSEDLMNKEIEENKIFLEELQKLDEKYLNGGIENIKTEEGKKLKESLKLYKEYKKIEKEIKELESERDSLDVSKILEEKINEKEEILREIKEIEDNNYKEKVEKLDKIRNEQEKILMEKLEKIKFENDKIMEGELEGERKKMLKKYDDFIVELKERWFKAIFYHVLDKECKDEDKKNVKIELSKKSEEKGEASTSYNADTLQNKQEEHVLYFDKNSLIGKTFLLKIYGKENAVKLVKGKKDSAIFVNISDDGNTRLFDVEKTVSAIKEYSKNSEQKDLAEMLIEVLKKPELN</sequence>
<dbReference type="AlphaFoldDB" id="A0A915NCC1"/>
<dbReference type="Proteomes" id="UP000887560">
    <property type="component" value="Unplaced"/>
</dbReference>
<name>A0A915NCC1_9BILA</name>
<reference evidence="3" key="1">
    <citation type="submission" date="2022-11" db="UniProtKB">
        <authorList>
            <consortium name="WormBaseParasite"/>
        </authorList>
    </citation>
    <scope>IDENTIFICATION</scope>
</reference>
<protein>
    <submittedName>
        <fullName evidence="3">Uncharacterized protein</fullName>
    </submittedName>
</protein>